<reference evidence="2 3" key="1">
    <citation type="submission" date="2018-07" db="EMBL/GenBank/DDBJ databases">
        <title>Streptomyces species from bats.</title>
        <authorList>
            <person name="Dunlap C."/>
        </authorList>
    </citation>
    <scope>NUCLEOTIDE SEQUENCE [LARGE SCALE GENOMIC DNA]</scope>
    <source>
        <strain evidence="2 3">AC230</strain>
    </source>
</reference>
<dbReference type="InterPro" id="IPR041347">
    <property type="entry name" value="MftR_C"/>
</dbReference>
<protein>
    <recommendedName>
        <fullName evidence="1">MftR C-terminal domain-containing protein</fullName>
    </recommendedName>
</protein>
<evidence type="ECO:0000259" key="1">
    <source>
        <dbReference type="Pfam" id="PF17754"/>
    </source>
</evidence>
<feature type="domain" description="MftR C-terminal" evidence="1">
    <location>
        <begin position="19"/>
        <end position="123"/>
    </location>
</feature>
<evidence type="ECO:0000313" key="3">
    <source>
        <dbReference type="Proteomes" id="UP000253741"/>
    </source>
</evidence>
<keyword evidence="3" id="KW-1185">Reference proteome</keyword>
<evidence type="ECO:0000313" key="2">
    <source>
        <dbReference type="EMBL" id="RDG38003.1"/>
    </source>
</evidence>
<dbReference type="Proteomes" id="UP000253741">
    <property type="component" value="Unassembled WGS sequence"/>
</dbReference>
<proteinExistence type="predicted"/>
<accession>A0A370BDW6</accession>
<dbReference type="Pfam" id="PF17754">
    <property type="entry name" value="TetR_C_14"/>
    <property type="match status" value="1"/>
</dbReference>
<comment type="caution">
    <text evidence="2">The sequence shown here is derived from an EMBL/GenBank/DDBJ whole genome shotgun (WGS) entry which is preliminary data.</text>
</comment>
<organism evidence="2 3">
    <name type="scientific">Streptomyces corynorhini</name>
    <dbReference type="NCBI Taxonomy" id="2282652"/>
    <lineage>
        <taxon>Bacteria</taxon>
        <taxon>Bacillati</taxon>
        <taxon>Actinomycetota</taxon>
        <taxon>Actinomycetes</taxon>
        <taxon>Kitasatosporales</taxon>
        <taxon>Streptomycetaceae</taxon>
        <taxon>Streptomyces</taxon>
    </lineage>
</organism>
<gene>
    <name evidence="2" type="ORF">DVH02_11840</name>
</gene>
<sequence length="126" mass="13599">MPGWCPCGAWAAPGWADWTALRRSLDVVIGSYHQDPAEALATTRLIMSTPALCSRQREKQHSWRPLLVRALADRADPPRAGTVALSVKAAAALECLNIALDHWLVSEGESDLVGLLDEAFAALTLP</sequence>
<name>A0A370BDW6_9ACTN</name>
<dbReference type="AlphaFoldDB" id="A0A370BDW6"/>
<dbReference type="EMBL" id="QQNA01000080">
    <property type="protein sequence ID" value="RDG38003.1"/>
    <property type="molecule type" value="Genomic_DNA"/>
</dbReference>
<dbReference type="RefSeq" id="WP_114623743.1">
    <property type="nucleotide sequence ID" value="NZ_QQNA01000080.1"/>
</dbReference>
<dbReference type="Gene3D" id="1.10.357.10">
    <property type="entry name" value="Tetracycline Repressor, domain 2"/>
    <property type="match status" value="1"/>
</dbReference>